<proteinExistence type="predicted"/>
<evidence type="ECO:0000256" key="1">
    <source>
        <dbReference type="SAM" id="MobiDB-lite"/>
    </source>
</evidence>
<protein>
    <submittedName>
        <fullName evidence="2">AAA ATPase</fullName>
    </submittedName>
</protein>
<feature type="compositionally biased region" description="Basic residues" evidence="1">
    <location>
        <begin position="8"/>
        <end position="19"/>
    </location>
</feature>
<organism evidence="2 3">
    <name type="scientific">Reticulomyxa filosa</name>
    <dbReference type="NCBI Taxonomy" id="46433"/>
    <lineage>
        <taxon>Eukaryota</taxon>
        <taxon>Sar</taxon>
        <taxon>Rhizaria</taxon>
        <taxon>Retaria</taxon>
        <taxon>Foraminifera</taxon>
        <taxon>Monothalamids</taxon>
        <taxon>Reticulomyxidae</taxon>
        <taxon>Reticulomyxa</taxon>
    </lineage>
</organism>
<gene>
    <name evidence="2" type="ORF">RFI_19588</name>
</gene>
<feature type="compositionally biased region" description="Acidic residues" evidence="1">
    <location>
        <begin position="57"/>
        <end position="66"/>
    </location>
</feature>
<dbReference type="Proteomes" id="UP000023152">
    <property type="component" value="Unassembled WGS sequence"/>
</dbReference>
<evidence type="ECO:0000313" key="2">
    <source>
        <dbReference type="EMBL" id="ETO17728.1"/>
    </source>
</evidence>
<dbReference type="AlphaFoldDB" id="X6MUQ7"/>
<name>X6MUQ7_RETFI</name>
<feature type="compositionally biased region" description="Acidic residues" evidence="1">
    <location>
        <begin position="25"/>
        <end position="49"/>
    </location>
</feature>
<comment type="caution">
    <text evidence="2">The sequence shown here is derived from an EMBL/GenBank/DDBJ whole genome shotgun (WGS) entry which is preliminary data.</text>
</comment>
<sequence>MTHNTYTKWRRKQSLKQRRHNEEDKGNEEEEDEEDGLNDEEEEENDEMEEQKHEDNDINDFDEEDMTYSSVPSSVQNSNERTYSSFSTTATKTQPTMMKSQVNEKDNPDHEDRKCDPNRLPNDTNIGKGIVRLSNVTAGGE</sequence>
<feature type="compositionally biased region" description="Polar residues" evidence="1">
    <location>
        <begin position="67"/>
        <end position="101"/>
    </location>
</feature>
<accession>X6MUQ7</accession>
<reference evidence="2 3" key="1">
    <citation type="journal article" date="2013" name="Curr. Biol.">
        <title>The Genome of the Foraminiferan Reticulomyxa filosa.</title>
        <authorList>
            <person name="Glockner G."/>
            <person name="Hulsmann N."/>
            <person name="Schleicher M."/>
            <person name="Noegel A.A."/>
            <person name="Eichinger L."/>
            <person name="Gallinger C."/>
            <person name="Pawlowski J."/>
            <person name="Sierra R."/>
            <person name="Euteneuer U."/>
            <person name="Pillet L."/>
            <person name="Moustafa A."/>
            <person name="Platzer M."/>
            <person name="Groth M."/>
            <person name="Szafranski K."/>
            <person name="Schliwa M."/>
        </authorList>
    </citation>
    <scope>NUCLEOTIDE SEQUENCE [LARGE SCALE GENOMIC DNA]</scope>
</reference>
<evidence type="ECO:0000313" key="3">
    <source>
        <dbReference type="Proteomes" id="UP000023152"/>
    </source>
</evidence>
<feature type="compositionally biased region" description="Basic and acidic residues" evidence="1">
    <location>
        <begin position="102"/>
        <end position="117"/>
    </location>
</feature>
<feature type="region of interest" description="Disordered" evidence="1">
    <location>
        <begin position="1"/>
        <end position="141"/>
    </location>
</feature>
<keyword evidence="3" id="KW-1185">Reference proteome</keyword>
<dbReference type="EMBL" id="ASPP01016113">
    <property type="protein sequence ID" value="ETO17728.1"/>
    <property type="molecule type" value="Genomic_DNA"/>
</dbReference>